<dbReference type="Proteomes" id="UP000594632">
    <property type="component" value="Chromosome"/>
</dbReference>
<evidence type="ECO:0000256" key="1">
    <source>
        <dbReference type="ARBA" id="ARBA00001974"/>
    </source>
</evidence>
<evidence type="ECO:0000313" key="16">
    <source>
        <dbReference type="EMBL" id="AZF71424.1"/>
    </source>
</evidence>
<dbReference type="GeneID" id="44130056"/>
<protein>
    <submittedName>
        <fullName evidence="14">NAD(P)/FAD-dependent oxidoreductase</fullName>
    </submittedName>
    <submittedName>
        <fullName evidence="23">Pyridine nucleotide-disulfide oxidoreductase</fullName>
    </submittedName>
</protein>
<dbReference type="Proteomes" id="UP000269431">
    <property type="component" value="Chromosome"/>
</dbReference>
<dbReference type="EMBL" id="CP033241">
    <property type="protein sequence ID" value="AZF84452.1"/>
    <property type="molecule type" value="Genomic_DNA"/>
</dbReference>
<dbReference type="OrthoDB" id="27922at2157"/>
<dbReference type="Proteomes" id="UP000033106">
    <property type="component" value="Chromosome"/>
</dbReference>
<evidence type="ECO:0000313" key="32">
    <source>
        <dbReference type="Proteomes" id="UP000275843"/>
    </source>
</evidence>
<evidence type="ECO:0000313" key="30">
    <source>
        <dbReference type="Proteomes" id="UP000273194"/>
    </source>
</evidence>
<dbReference type="GO" id="GO:0004148">
    <property type="term" value="F:dihydrolipoyl dehydrogenase (NADH) activity"/>
    <property type="evidence" value="ECO:0007669"/>
    <property type="project" value="TreeGrafter"/>
</dbReference>
<evidence type="ECO:0000313" key="24">
    <source>
        <dbReference type="Proteomes" id="UP000033057"/>
    </source>
</evidence>
<evidence type="ECO:0000313" key="29">
    <source>
        <dbReference type="Proteomes" id="UP000269431"/>
    </source>
</evidence>
<proteinExistence type="inferred from homology"/>
<dbReference type="RefSeq" id="WP_009989754.1">
    <property type="nucleotide sequence ID" value="NZ_CP011055.2"/>
</dbReference>
<reference evidence="23" key="2">
    <citation type="submission" date="2016-04" db="EMBL/GenBank/DDBJ databases">
        <authorList>
            <person name="Evans L.H."/>
            <person name="Alamgir A."/>
            <person name="Owens N."/>
            <person name="Weber N.D."/>
            <person name="Virtaneva K."/>
            <person name="Barbian K."/>
            <person name="Babar A."/>
            <person name="Rosenke K."/>
        </authorList>
    </citation>
    <scope>NUCLEOTIDE SEQUENCE</scope>
    <source>
        <strain evidence="23">P1</strain>
    </source>
</reference>
<dbReference type="AlphaFoldDB" id="A0A0E3MI41"/>
<keyword evidence="7" id="KW-1015">Disulfide bond</keyword>
<evidence type="ECO:0000313" key="26">
    <source>
        <dbReference type="Proteomes" id="UP000033106"/>
    </source>
</evidence>
<dbReference type="EMBL" id="CP050869">
    <property type="protein sequence ID" value="QPG48684.1"/>
    <property type="molecule type" value="Genomic_DNA"/>
</dbReference>
<dbReference type="Proteomes" id="UP000033085">
    <property type="component" value="Chromosome"/>
</dbReference>
<dbReference type="GeneID" id="1454157"/>
<evidence type="ECO:0000313" key="28">
    <source>
        <dbReference type="Proteomes" id="UP000267993"/>
    </source>
</evidence>
<dbReference type="EMBL" id="CP033235">
    <property type="protein sequence ID" value="AZF68804.1"/>
    <property type="molecule type" value="Genomic_DNA"/>
</dbReference>
<evidence type="ECO:0000313" key="20">
    <source>
        <dbReference type="EMBL" id="AZF81879.1"/>
    </source>
</evidence>
<evidence type="ECO:0000313" key="34">
    <source>
        <dbReference type="Proteomes" id="UP000282269"/>
    </source>
</evidence>
<dbReference type="InterPro" id="IPR004099">
    <property type="entry name" value="Pyr_nucl-diS_OxRdtase_dimer"/>
</dbReference>
<dbReference type="EMBL" id="CP011056">
    <property type="protein sequence ID" value="AKA77017.1"/>
    <property type="molecule type" value="Genomic_DNA"/>
</dbReference>
<dbReference type="KEGG" id="ssof:SULC_2125"/>
<dbReference type="InterPro" id="IPR001100">
    <property type="entry name" value="Pyr_nuc-diS_OxRdtase"/>
</dbReference>
<dbReference type="PRINTS" id="PR00368">
    <property type="entry name" value="FADPNR"/>
</dbReference>
<dbReference type="EMBL" id="LT549890">
    <property type="protein sequence ID" value="SAI84707.1"/>
    <property type="molecule type" value="Genomic_DNA"/>
</dbReference>
<dbReference type="PANTHER" id="PTHR22912:SF151">
    <property type="entry name" value="DIHYDROLIPOYL DEHYDROGENASE, MITOCHONDRIAL"/>
    <property type="match status" value="1"/>
</dbReference>
<dbReference type="EMBL" id="CP033240">
    <property type="protein sequence ID" value="AZF81879.1"/>
    <property type="molecule type" value="Genomic_DNA"/>
</dbReference>
<organism evidence="14 26">
    <name type="scientific">Saccharolobus solfataricus</name>
    <name type="common">Sulfolobus solfataricus</name>
    <dbReference type="NCBI Taxonomy" id="2287"/>
    <lineage>
        <taxon>Archaea</taxon>
        <taxon>Thermoproteota</taxon>
        <taxon>Thermoprotei</taxon>
        <taxon>Sulfolobales</taxon>
        <taxon>Sulfolobaceae</taxon>
        <taxon>Saccharolobus</taxon>
    </lineage>
</organism>
<evidence type="ECO:0000313" key="22">
    <source>
        <dbReference type="EMBL" id="QPG48684.1"/>
    </source>
</evidence>
<dbReference type="Proteomes" id="UP000267993">
    <property type="component" value="Chromosome"/>
</dbReference>
<evidence type="ECO:0000313" key="25">
    <source>
        <dbReference type="Proteomes" id="UP000033085"/>
    </source>
</evidence>
<dbReference type="Proteomes" id="UP000282269">
    <property type="component" value="Chromosome"/>
</dbReference>
<dbReference type="PANTHER" id="PTHR22912">
    <property type="entry name" value="DISULFIDE OXIDOREDUCTASE"/>
    <property type="match status" value="1"/>
</dbReference>
<dbReference type="Proteomes" id="UP000275843">
    <property type="component" value="Chromosome"/>
</dbReference>
<evidence type="ECO:0000313" key="13">
    <source>
        <dbReference type="EMBL" id="AKA77017.1"/>
    </source>
</evidence>
<dbReference type="GO" id="GO:0006103">
    <property type="term" value="P:2-oxoglutarate metabolic process"/>
    <property type="evidence" value="ECO:0007669"/>
    <property type="project" value="TreeGrafter"/>
</dbReference>
<dbReference type="SUPFAM" id="SSF55424">
    <property type="entry name" value="FAD/NAD-linked reductases, dimerisation (C-terminal) domain"/>
    <property type="match status" value="1"/>
</dbReference>
<dbReference type="Proteomes" id="UP000273443">
    <property type="component" value="Chromosome"/>
</dbReference>
<evidence type="ECO:0000313" key="31">
    <source>
        <dbReference type="Proteomes" id="UP000273443"/>
    </source>
</evidence>
<evidence type="ECO:0000256" key="8">
    <source>
        <dbReference type="ARBA" id="ARBA00023284"/>
    </source>
</evidence>
<evidence type="ECO:0000313" key="19">
    <source>
        <dbReference type="EMBL" id="AZF79275.1"/>
    </source>
</evidence>
<evidence type="ECO:0000256" key="7">
    <source>
        <dbReference type="ARBA" id="ARBA00023157"/>
    </source>
</evidence>
<dbReference type="InterPro" id="IPR012999">
    <property type="entry name" value="Pyr_OxRdtase_I_AS"/>
</dbReference>
<accession>A0A0E3MI41</accession>
<evidence type="ECO:0000313" key="18">
    <source>
        <dbReference type="EMBL" id="AZF76667.1"/>
    </source>
</evidence>
<dbReference type="Pfam" id="PF02852">
    <property type="entry name" value="Pyr_redox_dim"/>
    <property type="match status" value="1"/>
</dbReference>
<dbReference type="Proteomes" id="UP000076770">
    <property type="component" value="Chromosome i"/>
</dbReference>
<evidence type="ECO:0000313" key="15">
    <source>
        <dbReference type="EMBL" id="AZF68804.1"/>
    </source>
</evidence>
<keyword evidence="4 9" id="KW-0274">FAD</keyword>
<dbReference type="Proteomes" id="UP000278715">
    <property type="component" value="Chromosome"/>
</dbReference>
<evidence type="ECO:0000313" key="35">
    <source>
        <dbReference type="Proteomes" id="UP000594632"/>
    </source>
</evidence>
<dbReference type="EMBL" id="CP033239">
    <property type="protein sequence ID" value="AZF79275.1"/>
    <property type="molecule type" value="Genomic_DNA"/>
</dbReference>
<dbReference type="PIRSF" id="PIRSF000350">
    <property type="entry name" value="Mercury_reductase_MerA"/>
    <property type="match status" value="1"/>
</dbReference>
<dbReference type="KEGG" id="ssol:SULB_2127"/>
<dbReference type="PROSITE" id="PS00076">
    <property type="entry name" value="PYRIDINE_REDOX_1"/>
    <property type="match status" value="1"/>
</dbReference>
<keyword evidence="6" id="KW-0520">NAD</keyword>
<evidence type="ECO:0000313" key="23">
    <source>
        <dbReference type="EMBL" id="SAI84707.1"/>
    </source>
</evidence>
<keyword evidence="8 9" id="KW-0676">Redox-active center</keyword>
<dbReference type="SUPFAM" id="SSF51905">
    <property type="entry name" value="FAD/NAD(P)-binding domain"/>
    <property type="match status" value="1"/>
</dbReference>
<dbReference type="InterPro" id="IPR023753">
    <property type="entry name" value="FAD/NAD-binding_dom"/>
</dbReference>
<evidence type="ECO:0000313" key="27">
    <source>
        <dbReference type="Proteomes" id="UP000076770"/>
    </source>
</evidence>
<dbReference type="OMA" id="SHCLMAV"/>
<dbReference type="InterPro" id="IPR016156">
    <property type="entry name" value="FAD/NAD-linked_Rdtase_dimer_sf"/>
</dbReference>
<name>A0A0E3MI41_SACSO</name>
<dbReference type="Proteomes" id="UP000033057">
    <property type="component" value="Chromosome"/>
</dbReference>
<reference evidence="24 25" key="1">
    <citation type="journal article" date="2015" name="Genome Announc.">
        <title>Complete Genome Sequence of Sulfolobus solfataricus Strain 98/2 and Evolved Derivatives.</title>
        <authorList>
            <person name="McCarthy S."/>
            <person name="Gradnigo J."/>
            <person name="Johnson T."/>
            <person name="Payne S."/>
            <person name="Lipzen A."/>
            <person name="Martin J."/>
            <person name="Schackwitz W."/>
            <person name="Moriyama E."/>
            <person name="Blum P."/>
        </authorList>
    </citation>
    <scope>NUCLEOTIDE SEQUENCE [LARGE SCALE GENOMIC DNA]</scope>
    <source>
        <strain evidence="24">98/2 SULC</strain>
        <strain evidence="12">SARC-B</strain>
        <strain evidence="13">SARC-C</strain>
        <strain evidence="14 26">SULA</strain>
        <strain evidence="25">SULB</strain>
    </source>
</reference>
<reference evidence="27" key="3">
    <citation type="submission" date="2016-04" db="EMBL/GenBank/DDBJ databases">
        <authorList>
            <person name="Shah S.A."/>
            <person name="Garrett R.A."/>
        </authorList>
    </citation>
    <scope>NUCLEOTIDE SEQUENCE [LARGE SCALE GENOMIC DNA]</scope>
    <source>
        <strain evidence="27">ATCC 35091 / DSM 1616 / JCM 8930 / NBRC 15331 / P1</strain>
    </source>
</reference>
<dbReference type="GO" id="GO:0050660">
    <property type="term" value="F:flavin adenine dinucleotide binding"/>
    <property type="evidence" value="ECO:0007669"/>
    <property type="project" value="TreeGrafter"/>
</dbReference>
<dbReference type="EMBL" id="CP033236">
    <property type="protein sequence ID" value="AZF71424.1"/>
    <property type="molecule type" value="Genomic_DNA"/>
</dbReference>
<dbReference type="Gene3D" id="3.50.50.60">
    <property type="entry name" value="FAD/NAD(P)-binding domain"/>
    <property type="match status" value="2"/>
</dbReference>
<evidence type="ECO:0000256" key="2">
    <source>
        <dbReference type="ARBA" id="ARBA00007532"/>
    </source>
</evidence>
<evidence type="ECO:0000259" key="11">
    <source>
        <dbReference type="Pfam" id="PF07992"/>
    </source>
</evidence>
<dbReference type="EMBL" id="CP011055">
    <property type="protein sequence ID" value="AKA74321.1"/>
    <property type="molecule type" value="Genomic_DNA"/>
</dbReference>
<dbReference type="PATRIC" id="fig|2287.6.peg.2181"/>
<evidence type="ECO:0000313" key="33">
    <source>
        <dbReference type="Proteomes" id="UP000278715"/>
    </source>
</evidence>
<keyword evidence="3 9" id="KW-0285">Flavoprotein</keyword>
<feature type="domain" description="FAD/NAD(P)-binding" evidence="11">
    <location>
        <begin position="3"/>
        <end position="302"/>
    </location>
</feature>
<dbReference type="Proteomes" id="UP000273194">
    <property type="component" value="Chromosome"/>
</dbReference>
<evidence type="ECO:0000259" key="10">
    <source>
        <dbReference type="Pfam" id="PF02852"/>
    </source>
</evidence>
<reference evidence="22 35" key="6">
    <citation type="journal article" date="2020" name="Nat. Commun.">
        <title>The structures of two archaeal type IV pili illuminate evolutionary relationships.</title>
        <authorList>
            <person name="Wang F."/>
            <person name="Baquero D.P."/>
            <person name="Su Z."/>
            <person name="Beltran L.C."/>
            <person name="Prangishvili D."/>
            <person name="Krupovic M."/>
            <person name="Egelman E.H."/>
        </authorList>
    </citation>
    <scope>NUCLEOTIDE SEQUENCE [LARGE SCALE GENOMIC DNA]</scope>
    <source>
        <strain evidence="22 35">POZ149</strain>
    </source>
</reference>
<dbReference type="EMBL" id="CP011057">
    <property type="protein sequence ID" value="AKA79709.1"/>
    <property type="molecule type" value="Genomic_DNA"/>
</dbReference>
<dbReference type="Gene3D" id="3.30.390.30">
    <property type="match status" value="1"/>
</dbReference>
<evidence type="ECO:0000313" key="14">
    <source>
        <dbReference type="EMBL" id="AKA79709.1"/>
    </source>
</evidence>
<evidence type="ECO:0000256" key="6">
    <source>
        <dbReference type="ARBA" id="ARBA00023027"/>
    </source>
</evidence>
<dbReference type="Pfam" id="PF07992">
    <property type="entry name" value="Pyr_redox_2"/>
    <property type="match status" value="1"/>
</dbReference>
<evidence type="ECO:0000256" key="3">
    <source>
        <dbReference type="ARBA" id="ARBA00022630"/>
    </source>
</evidence>
<dbReference type="EMBL" id="CP033237">
    <property type="protein sequence ID" value="AZF74044.1"/>
    <property type="molecule type" value="Genomic_DNA"/>
</dbReference>
<dbReference type="PRINTS" id="PR00411">
    <property type="entry name" value="PNDRDTASEI"/>
</dbReference>
<evidence type="ECO:0000313" key="17">
    <source>
        <dbReference type="EMBL" id="AZF74044.1"/>
    </source>
</evidence>
<evidence type="ECO:0000256" key="4">
    <source>
        <dbReference type="ARBA" id="ARBA00022827"/>
    </source>
</evidence>
<comment type="cofactor">
    <cofactor evidence="1">
        <name>FAD</name>
        <dbReference type="ChEBI" id="CHEBI:57692"/>
    </cofactor>
</comment>
<comment type="similarity">
    <text evidence="2 9">Belongs to the class-I pyridine nucleotide-disulfide oxidoreductase family.</text>
</comment>
<gene>
    <name evidence="22" type="ORF">HFC64_00585</name>
    <name evidence="23" type="ORF">SSOP1_1153</name>
    <name evidence="14" type="ORF">SULA_2126</name>
    <name evidence="12" type="ORF">SULB_2127</name>
    <name evidence="13" type="ORF">SULC_2125</name>
    <name evidence="15" type="ORF">SULG_10725</name>
    <name evidence="16" type="ORF">SULH_10725</name>
    <name evidence="17" type="ORF">SULI_10725</name>
    <name evidence="18" type="ORF">SULM_10715</name>
    <name evidence="19" type="ORF">SULN_10715</name>
    <name evidence="20" type="ORF">SULO_10725</name>
    <name evidence="21" type="ORF">SULZ_10665</name>
</gene>
<evidence type="ECO:0000256" key="9">
    <source>
        <dbReference type="RuleBase" id="RU003691"/>
    </source>
</evidence>
<feature type="domain" description="Pyridine nucleotide-disulphide oxidoreductase dimerisation" evidence="10">
    <location>
        <begin position="327"/>
        <end position="428"/>
    </location>
</feature>
<evidence type="ECO:0000256" key="5">
    <source>
        <dbReference type="ARBA" id="ARBA00023002"/>
    </source>
</evidence>
<keyword evidence="5 9" id="KW-0560">Oxidoreductase</keyword>
<dbReference type="EMBL" id="CP033238">
    <property type="protein sequence ID" value="AZF76667.1"/>
    <property type="molecule type" value="Genomic_DNA"/>
</dbReference>
<dbReference type="KEGG" id="ssoa:SULA_2126"/>
<evidence type="ECO:0000313" key="12">
    <source>
        <dbReference type="EMBL" id="AKA74321.1"/>
    </source>
</evidence>
<reference evidence="28 29" key="4">
    <citation type="journal article" date="2018" name="Proc. Natl. Acad. Sci. U.S.A.">
        <title>Nonmutational mechanism of inheritance in the Archaeon Sulfolobus solfataricus.</title>
        <authorList>
            <person name="Payne S."/>
            <person name="McCarthy S."/>
            <person name="Johnson T."/>
            <person name="North E."/>
            <person name="Blum P."/>
        </authorList>
    </citation>
    <scope>NUCLEOTIDE SEQUENCE [LARGE SCALE GENOMIC DNA]</scope>
    <source>
        <strain evidence="16 28">SARC-H</strain>
        <strain evidence="17 32">SARC-I</strain>
        <strain evidence="19 33">SARC-N</strain>
        <strain evidence="20 34">SARC-O</strain>
        <strain evidence="21 29">SUL120</strain>
        <strain evidence="15 30">SULG</strain>
        <strain evidence="18 31">SULM</strain>
    </source>
</reference>
<dbReference type="InterPro" id="IPR036188">
    <property type="entry name" value="FAD/NAD-bd_sf"/>
</dbReference>
<dbReference type="InterPro" id="IPR050151">
    <property type="entry name" value="Class-I_Pyr_Nuc-Dis_Oxidored"/>
</dbReference>
<reference evidence="14" key="5">
    <citation type="submission" date="2018-10" db="EMBL/GenBank/DDBJ databases">
        <authorList>
            <person name="McCarthy S."/>
            <person name="Gradnigo J."/>
            <person name="Johnson T."/>
            <person name="Payne S."/>
            <person name="Lipzen A."/>
            <person name="Schackwitz W."/>
            <person name="Martin J."/>
            <person name="Moriyama E."/>
            <person name="Blum P."/>
        </authorList>
    </citation>
    <scope>NUCLEOTIDE SEQUENCE</scope>
    <source>
        <strain evidence="12">SARC-B</strain>
        <strain evidence="13">SARC-C</strain>
        <strain evidence="14">SULA</strain>
    </source>
</reference>
<sequence>MKYDIVIIGGGTAGYVAGSILARKGKKVLVAEKEKFGGVCVNFGCVPSIFLFDATFLLNRFKEIVYYIGLDGEIEYKDLLFSKRNEIIDYLSNAGRKLIEDSGGETELGEVEIISPSTVKVNGRIVEFDNLIIATGSKPMVPSINGIENTLSEDDAVNLNSVPSSMVIIGGGYAGVEIAQMYSRLGSQVTLLSRSKILPTFPEDARSIIKDSLEFDGVNIEENIRIVKIHDGKVITEKGEVEGNVIVYATGRRPQLPKGIEILGLSINECGIVVDKYRRVKNNVYAIGDVIDKERKTAHSAILDAVIASLHILKDATFLPLIDNLKIPQVLYTDPQVGIVGNDKEAKEFSVFPFAATTRAIINGFKDGYVKLGINERNEIVFGEVIGDKAEELINILTLVVNNRIRIESLALMSFVHPSFSEAIVNAAKGFFDLDVDKYKSKDGKT</sequence>
<evidence type="ECO:0000313" key="21">
    <source>
        <dbReference type="EMBL" id="AZF84452.1"/>
    </source>
</evidence>